<keyword evidence="2" id="KW-1185">Reference proteome</keyword>
<dbReference type="PROSITE" id="PS51257">
    <property type="entry name" value="PROKAR_LIPOPROTEIN"/>
    <property type="match status" value="1"/>
</dbReference>
<protein>
    <recommendedName>
        <fullName evidence="3">Outer membrane protein beta-barrel domain-containing protein</fullName>
    </recommendedName>
</protein>
<sequence length="241" mass="25678">MHIHPPRIFLHKILSATVGVAVFACLFCPALRVQAAGSDEGKSAQISQEAGARFTLERTTFFSESGLPTQTSISLPGIRMGEGYSLAPAALPARGGVGVLNHKGAQMLGGSIGLKVFLPQFAVTYDYMLAAGFFSSGKGSFSVGGYVGFTTPFWFHFDARALLHFNFSDRFAMHLGLVTGVGVVRLTVLDVTTTSPAFDFDALLGFRWHFNNRVCLTLELSPTIAPGLALPWAAIGVAGTF</sequence>
<reference evidence="1" key="1">
    <citation type="submission" date="2015-08" db="EMBL/GenBank/DDBJ databases">
        <title>Candidatus Bacteriodes Periocalifornicus.</title>
        <authorList>
            <person name="McLean J.S."/>
            <person name="Kelley S."/>
        </authorList>
    </citation>
    <scope>NUCLEOTIDE SEQUENCE [LARGE SCALE GENOMIC DNA]</scope>
    <source>
        <strain evidence="1">12B</strain>
    </source>
</reference>
<comment type="caution">
    <text evidence="1">The sequence shown here is derived from an EMBL/GenBank/DDBJ whole genome shotgun (WGS) entry which is preliminary data.</text>
</comment>
<evidence type="ECO:0000313" key="1">
    <source>
        <dbReference type="EMBL" id="KQM08604.1"/>
    </source>
</evidence>
<dbReference type="PATRIC" id="fig|1702214.3.peg.568"/>
<evidence type="ECO:0000313" key="2">
    <source>
        <dbReference type="Proteomes" id="UP000054172"/>
    </source>
</evidence>
<dbReference type="Proteomes" id="UP000054172">
    <property type="component" value="Unassembled WGS sequence"/>
</dbReference>
<accession>A0A0Q4B716</accession>
<name>A0A0Q4B716_9BACT</name>
<organism evidence="1 2">
    <name type="scientific">Candidatus [Bacteroides] periocalifornicus</name>
    <dbReference type="NCBI Taxonomy" id="1702214"/>
    <lineage>
        <taxon>Bacteria</taxon>
        <taxon>Pseudomonadati</taxon>
        <taxon>Bacteroidota</taxon>
    </lineage>
</organism>
<proteinExistence type="predicted"/>
<dbReference type="AlphaFoldDB" id="A0A0Q4B716"/>
<dbReference type="EMBL" id="LIIK01000029">
    <property type="protein sequence ID" value="KQM08604.1"/>
    <property type="molecule type" value="Genomic_DNA"/>
</dbReference>
<evidence type="ECO:0008006" key="3">
    <source>
        <dbReference type="Google" id="ProtNLM"/>
    </source>
</evidence>
<gene>
    <name evidence="1" type="ORF">AL399_06350</name>
</gene>